<organism evidence="3 4">
    <name type="scientific">Podospora appendiculata</name>
    <dbReference type="NCBI Taxonomy" id="314037"/>
    <lineage>
        <taxon>Eukaryota</taxon>
        <taxon>Fungi</taxon>
        <taxon>Dikarya</taxon>
        <taxon>Ascomycota</taxon>
        <taxon>Pezizomycotina</taxon>
        <taxon>Sordariomycetes</taxon>
        <taxon>Sordariomycetidae</taxon>
        <taxon>Sordariales</taxon>
        <taxon>Podosporaceae</taxon>
        <taxon>Podospora</taxon>
    </lineage>
</organism>
<evidence type="ECO:0000313" key="3">
    <source>
        <dbReference type="EMBL" id="KAK3693026.1"/>
    </source>
</evidence>
<reference evidence="3" key="2">
    <citation type="submission" date="2023-06" db="EMBL/GenBank/DDBJ databases">
        <authorList>
            <consortium name="Lawrence Berkeley National Laboratory"/>
            <person name="Haridas S."/>
            <person name="Hensen N."/>
            <person name="Bonometti L."/>
            <person name="Westerberg I."/>
            <person name="Brannstrom I.O."/>
            <person name="Guillou S."/>
            <person name="Cros-Aarteil S."/>
            <person name="Calhoun S."/>
            <person name="Kuo A."/>
            <person name="Mondo S."/>
            <person name="Pangilinan J."/>
            <person name="Riley R."/>
            <person name="Labutti K."/>
            <person name="Andreopoulos B."/>
            <person name="Lipzen A."/>
            <person name="Chen C."/>
            <person name="Yanf M."/>
            <person name="Daum C."/>
            <person name="Ng V."/>
            <person name="Clum A."/>
            <person name="Steindorff A."/>
            <person name="Ohm R."/>
            <person name="Martin F."/>
            <person name="Silar P."/>
            <person name="Natvig D."/>
            <person name="Lalanne C."/>
            <person name="Gautier V."/>
            <person name="Ament-Velasquez S.L."/>
            <person name="Kruys A."/>
            <person name="Hutchinson M.I."/>
            <person name="Powell A.J."/>
            <person name="Barry K."/>
            <person name="Miller A.N."/>
            <person name="Grigoriev I.V."/>
            <person name="Debuchy R."/>
            <person name="Gladieux P."/>
            <person name="Thoren M.H."/>
            <person name="Johannesson H."/>
        </authorList>
    </citation>
    <scope>NUCLEOTIDE SEQUENCE</scope>
    <source>
        <strain evidence="3">CBS 314.62</strain>
    </source>
</reference>
<evidence type="ECO:0000256" key="1">
    <source>
        <dbReference type="SAM" id="Coils"/>
    </source>
</evidence>
<accession>A0AAE1CFU7</accession>
<keyword evidence="1" id="KW-0175">Coiled coil</keyword>
<proteinExistence type="predicted"/>
<reference evidence="3" key="1">
    <citation type="journal article" date="2023" name="Mol. Phylogenet. Evol.">
        <title>Genome-scale phylogeny and comparative genomics of the fungal order Sordariales.</title>
        <authorList>
            <person name="Hensen N."/>
            <person name="Bonometti L."/>
            <person name="Westerberg I."/>
            <person name="Brannstrom I.O."/>
            <person name="Guillou S."/>
            <person name="Cros-Aarteil S."/>
            <person name="Calhoun S."/>
            <person name="Haridas S."/>
            <person name="Kuo A."/>
            <person name="Mondo S."/>
            <person name="Pangilinan J."/>
            <person name="Riley R."/>
            <person name="LaButti K."/>
            <person name="Andreopoulos B."/>
            <person name="Lipzen A."/>
            <person name="Chen C."/>
            <person name="Yan M."/>
            <person name="Daum C."/>
            <person name="Ng V."/>
            <person name="Clum A."/>
            <person name="Steindorff A."/>
            <person name="Ohm R.A."/>
            <person name="Martin F."/>
            <person name="Silar P."/>
            <person name="Natvig D.O."/>
            <person name="Lalanne C."/>
            <person name="Gautier V."/>
            <person name="Ament-Velasquez S.L."/>
            <person name="Kruys A."/>
            <person name="Hutchinson M.I."/>
            <person name="Powell A.J."/>
            <person name="Barry K."/>
            <person name="Miller A.N."/>
            <person name="Grigoriev I.V."/>
            <person name="Debuchy R."/>
            <person name="Gladieux P."/>
            <person name="Hiltunen Thoren M."/>
            <person name="Johannesson H."/>
        </authorList>
    </citation>
    <scope>NUCLEOTIDE SEQUENCE</scope>
    <source>
        <strain evidence="3">CBS 314.62</strain>
    </source>
</reference>
<feature type="region of interest" description="Disordered" evidence="2">
    <location>
        <begin position="228"/>
        <end position="248"/>
    </location>
</feature>
<comment type="caution">
    <text evidence="3">The sequence shown here is derived from an EMBL/GenBank/DDBJ whole genome shotgun (WGS) entry which is preliminary data.</text>
</comment>
<evidence type="ECO:0000256" key="2">
    <source>
        <dbReference type="SAM" id="MobiDB-lite"/>
    </source>
</evidence>
<dbReference type="AlphaFoldDB" id="A0AAE1CFU7"/>
<gene>
    <name evidence="3" type="ORF">B0T22DRAFT_448824</name>
</gene>
<sequence>MEPNDRLQLAPSPLASAIVGLTGTETDAELMERFPTTHPDLIRILQLCYSMKDEGTREAQHIKQTVATSMSNMESDLSLGMTHNTSTLRGLAEGLETTIFELEKERSTRKEIELRLEKMEQSLEAAKKEVGTLRDEHNAEKRTSHMIRNALNTLYKILGIRLVPSHNKDSSAGKQPDSKHLHKLECDRVVHSKKINKLMEWFEKLSADDLPKEDIQAFIANEKELQADGMAPGGASISREDGMDVDGV</sequence>
<keyword evidence="4" id="KW-1185">Reference proteome</keyword>
<feature type="coiled-coil region" evidence="1">
    <location>
        <begin position="102"/>
        <end position="143"/>
    </location>
</feature>
<dbReference type="EMBL" id="JAULSO010000001">
    <property type="protein sequence ID" value="KAK3693026.1"/>
    <property type="molecule type" value="Genomic_DNA"/>
</dbReference>
<evidence type="ECO:0000313" key="4">
    <source>
        <dbReference type="Proteomes" id="UP001270362"/>
    </source>
</evidence>
<name>A0AAE1CFU7_9PEZI</name>
<protein>
    <submittedName>
        <fullName evidence="3">Uncharacterized protein</fullName>
    </submittedName>
</protein>
<dbReference type="Proteomes" id="UP001270362">
    <property type="component" value="Unassembled WGS sequence"/>
</dbReference>